<evidence type="ECO:0000313" key="1">
    <source>
        <dbReference type="EMBL" id="RBW61539.1"/>
    </source>
</evidence>
<sequence>MGCTDRSRCCSGWRCIPRHLGWCIRPGHKRRHCNVRHHSYTG</sequence>
<comment type="caution">
    <text evidence="1">The sequence shown here is derived from an EMBL/GenBank/DDBJ whole genome shotgun (WGS) entry which is preliminary data.</text>
</comment>
<proteinExistence type="predicted"/>
<organism evidence="1 2">
    <name type="scientific">Phaeobacter gallaeciensis</name>
    <dbReference type="NCBI Taxonomy" id="60890"/>
    <lineage>
        <taxon>Bacteria</taxon>
        <taxon>Pseudomonadati</taxon>
        <taxon>Pseudomonadota</taxon>
        <taxon>Alphaproteobacteria</taxon>
        <taxon>Rhodobacterales</taxon>
        <taxon>Roseobacteraceae</taxon>
        <taxon>Phaeobacter</taxon>
    </lineage>
</organism>
<dbReference type="AlphaFoldDB" id="A0A366XDC7"/>
<accession>A0A366XDC7</accession>
<evidence type="ECO:0000313" key="2">
    <source>
        <dbReference type="Proteomes" id="UP000252706"/>
    </source>
</evidence>
<reference evidence="1 2" key="1">
    <citation type="submission" date="2018-07" db="EMBL/GenBank/DDBJ databases">
        <title>Modular assembly of carbohydrate-degrading microbial communities in the ocean.</title>
        <authorList>
            <person name="Enke T.N."/>
            <person name="Datta M.S."/>
            <person name="Schwartzman J.A."/>
            <person name="Cermak N."/>
            <person name="Schmitz D.A."/>
            <person name="Barrere J."/>
            <person name="Cordero O.X."/>
        </authorList>
    </citation>
    <scope>NUCLEOTIDE SEQUENCE [LARGE SCALE GENOMIC DNA]</scope>
    <source>
        <strain evidence="1 2">C3M10</strain>
    </source>
</reference>
<gene>
    <name evidence="1" type="ORF">DS909_02160</name>
</gene>
<protein>
    <submittedName>
        <fullName evidence="1">Uncharacterized protein</fullName>
    </submittedName>
</protein>
<dbReference type="EMBL" id="QOCE01000005">
    <property type="protein sequence ID" value="RBW61539.1"/>
    <property type="molecule type" value="Genomic_DNA"/>
</dbReference>
<name>A0A366XDC7_9RHOB</name>
<dbReference type="Proteomes" id="UP000252706">
    <property type="component" value="Unassembled WGS sequence"/>
</dbReference>